<evidence type="ECO:0000256" key="2">
    <source>
        <dbReference type="SAM" id="Phobius"/>
    </source>
</evidence>
<comment type="caution">
    <text evidence="3">The sequence shown here is derived from an EMBL/GenBank/DDBJ whole genome shotgun (WGS) entry which is preliminary data.</text>
</comment>
<keyword evidence="2" id="KW-1133">Transmembrane helix</keyword>
<name>A0ABV0B160_9ACTN</name>
<sequence length="246" mass="24631">MVSEVVKYECGTDEAAETQDVRINVELTMPDNATAGQQMSIGWRGTYVTGSELRVPAAGLPGGVKLYAYAALTGIEGLTSATGVSEPLSITAGQTIPLPQTAVSMKTTSSRAGEASVRPAAINVGSSPTSPLIECEVRNAGALTPYTLTVAQGSQASTSPTPDAATTSPKPTRTLTTTVTAFASGDADLDEEIPAAGDVDATPAGGAATGGGGEAGPDGRMYVLTGLVIACAAGAGLLLRRRIESG</sequence>
<evidence type="ECO:0000313" key="3">
    <source>
        <dbReference type="EMBL" id="MEN3541264.1"/>
    </source>
</evidence>
<keyword evidence="4" id="KW-1185">Reference proteome</keyword>
<reference evidence="3 4" key="1">
    <citation type="submission" date="2024-05" db="EMBL/GenBank/DDBJ databases">
        <title>Microbispora sp.ZYX-F-249.</title>
        <authorList>
            <person name="Xie H."/>
        </authorList>
    </citation>
    <scope>NUCLEOTIDE SEQUENCE [LARGE SCALE GENOMIC DNA]</scope>
    <source>
        <strain evidence="3 4">ZYX-F-249</strain>
    </source>
</reference>
<feature type="region of interest" description="Disordered" evidence="1">
    <location>
        <begin position="152"/>
        <end position="172"/>
    </location>
</feature>
<feature type="transmembrane region" description="Helical" evidence="2">
    <location>
        <begin position="221"/>
        <end position="239"/>
    </location>
</feature>
<feature type="region of interest" description="Disordered" evidence="1">
    <location>
        <begin position="196"/>
        <end position="215"/>
    </location>
</feature>
<dbReference type="RefSeq" id="WP_346231088.1">
    <property type="nucleotide sequence ID" value="NZ_JBDJAW010000092.1"/>
</dbReference>
<dbReference type="Proteomes" id="UP001447516">
    <property type="component" value="Unassembled WGS sequence"/>
</dbReference>
<keyword evidence="2" id="KW-0812">Transmembrane</keyword>
<gene>
    <name evidence="3" type="ORF">AAH991_39555</name>
</gene>
<feature type="region of interest" description="Disordered" evidence="1">
    <location>
        <begin position="105"/>
        <end position="125"/>
    </location>
</feature>
<keyword evidence="2" id="KW-0472">Membrane</keyword>
<evidence type="ECO:0000256" key="1">
    <source>
        <dbReference type="SAM" id="MobiDB-lite"/>
    </source>
</evidence>
<organism evidence="3 4">
    <name type="scientific">Microbispora maris</name>
    <dbReference type="NCBI Taxonomy" id="3144104"/>
    <lineage>
        <taxon>Bacteria</taxon>
        <taxon>Bacillati</taxon>
        <taxon>Actinomycetota</taxon>
        <taxon>Actinomycetes</taxon>
        <taxon>Streptosporangiales</taxon>
        <taxon>Streptosporangiaceae</taxon>
        <taxon>Microbispora</taxon>
    </lineage>
</organism>
<feature type="compositionally biased region" description="Low complexity" evidence="1">
    <location>
        <begin position="154"/>
        <end position="172"/>
    </location>
</feature>
<feature type="compositionally biased region" description="Low complexity" evidence="1">
    <location>
        <begin position="196"/>
        <end position="206"/>
    </location>
</feature>
<dbReference type="EMBL" id="JBDJAW010000092">
    <property type="protein sequence ID" value="MEN3541264.1"/>
    <property type="molecule type" value="Genomic_DNA"/>
</dbReference>
<accession>A0ABV0B160</accession>
<evidence type="ECO:0000313" key="4">
    <source>
        <dbReference type="Proteomes" id="UP001447516"/>
    </source>
</evidence>
<protein>
    <submittedName>
        <fullName evidence="3">Uncharacterized protein</fullName>
    </submittedName>
</protein>
<proteinExistence type="predicted"/>